<organism evidence="5 6">
    <name type="scientific">Desulfatitalea alkaliphila</name>
    <dbReference type="NCBI Taxonomy" id="2929485"/>
    <lineage>
        <taxon>Bacteria</taxon>
        <taxon>Pseudomonadati</taxon>
        <taxon>Thermodesulfobacteriota</taxon>
        <taxon>Desulfobacteria</taxon>
        <taxon>Desulfobacterales</taxon>
        <taxon>Desulfosarcinaceae</taxon>
        <taxon>Desulfatitalea</taxon>
    </lineage>
</organism>
<evidence type="ECO:0000313" key="5">
    <source>
        <dbReference type="EMBL" id="MCJ8500688.1"/>
    </source>
</evidence>
<dbReference type="Pfam" id="PF00501">
    <property type="entry name" value="AMP-binding"/>
    <property type="match status" value="1"/>
</dbReference>
<dbReference type="RefSeq" id="WP_246905866.1">
    <property type="nucleotide sequence ID" value="NZ_JALJRB010000008.1"/>
</dbReference>
<dbReference type="InterPro" id="IPR045851">
    <property type="entry name" value="AMP-bd_C_sf"/>
</dbReference>
<dbReference type="PANTHER" id="PTHR43767">
    <property type="entry name" value="LONG-CHAIN-FATTY-ACID--COA LIGASE"/>
    <property type="match status" value="1"/>
</dbReference>
<keyword evidence="2 5" id="KW-0436">Ligase</keyword>
<evidence type="ECO:0000313" key="6">
    <source>
        <dbReference type="Proteomes" id="UP001165427"/>
    </source>
</evidence>
<dbReference type="GO" id="GO:0004467">
    <property type="term" value="F:long-chain fatty acid-CoA ligase activity"/>
    <property type="evidence" value="ECO:0007669"/>
    <property type="project" value="UniProtKB-EC"/>
</dbReference>
<evidence type="ECO:0000259" key="3">
    <source>
        <dbReference type="Pfam" id="PF00501"/>
    </source>
</evidence>
<dbReference type="PANTHER" id="PTHR43767:SF1">
    <property type="entry name" value="NONRIBOSOMAL PEPTIDE SYNTHASE PES1 (EUROFUNG)-RELATED"/>
    <property type="match status" value="1"/>
</dbReference>
<dbReference type="NCBIfam" id="NF004837">
    <property type="entry name" value="PRK06187.1"/>
    <property type="match status" value="1"/>
</dbReference>
<reference evidence="5" key="1">
    <citation type="submission" date="2022-04" db="EMBL/GenBank/DDBJ databases">
        <title>Desulfatitalea alkaliphila sp. nov., a novel anaerobic sulfate-reducing bacterium isolated from terrestrial mud volcano, Taman Peninsula, Russia.</title>
        <authorList>
            <person name="Khomyakova M.A."/>
            <person name="Merkel A.Y."/>
            <person name="Slobodkin A.I."/>
        </authorList>
    </citation>
    <scope>NUCLEOTIDE SEQUENCE</scope>
    <source>
        <strain evidence="5">M08but</strain>
    </source>
</reference>
<accession>A0AA41R3G4</accession>
<evidence type="ECO:0000256" key="2">
    <source>
        <dbReference type="ARBA" id="ARBA00022598"/>
    </source>
</evidence>
<protein>
    <submittedName>
        <fullName evidence="5">Long-chain-fatty-acid--CoA ligase</fullName>
        <ecNumber evidence="5">6.2.1.3</ecNumber>
    </submittedName>
</protein>
<keyword evidence="6" id="KW-1185">Reference proteome</keyword>
<evidence type="ECO:0000256" key="1">
    <source>
        <dbReference type="ARBA" id="ARBA00006432"/>
    </source>
</evidence>
<dbReference type="InterPro" id="IPR025110">
    <property type="entry name" value="AMP-bd_C"/>
</dbReference>
<dbReference type="PROSITE" id="PS00455">
    <property type="entry name" value="AMP_BINDING"/>
    <property type="match status" value="1"/>
</dbReference>
<comment type="similarity">
    <text evidence="1">Belongs to the ATP-dependent AMP-binding enzyme family.</text>
</comment>
<dbReference type="Gene3D" id="3.40.50.12780">
    <property type="entry name" value="N-terminal domain of ligase-like"/>
    <property type="match status" value="1"/>
</dbReference>
<dbReference type="Proteomes" id="UP001165427">
    <property type="component" value="Unassembled WGS sequence"/>
</dbReference>
<dbReference type="Pfam" id="PF13193">
    <property type="entry name" value="AMP-binding_C"/>
    <property type="match status" value="1"/>
</dbReference>
<dbReference type="Gene3D" id="3.30.300.30">
    <property type="match status" value="1"/>
</dbReference>
<dbReference type="AlphaFoldDB" id="A0AA41R3G4"/>
<dbReference type="InterPro" id="IPR050237">
    <property type="entry name" value="ATP-dep_AMP-bd_enzyme"/>
</dbReference>
<gene>
    <name evidence="5" type="ORF">MRX98_08900</name>
</gene>
<feature type="domain" description="AMP-dependent synthetase/ligase" evidence="3">
    <location>
        <begin position="12"/>
        <end position="366"/>
    </location>
</feature>
<comment type="caution">
    <text evidence="5">The sequence shown here is derived from an EMBL/GenBank/DDBJ whole genome shotgun (WGS) entry which is preliminary data.</text>
</comment>
<evidence type="ECO:0000259" key="4">
    <source>
        <dbReference type="Pfam" id="PF13193"/>
    </source>
</evidence>
<proteinExistence type="inferred from homology"/>
<name>A0AA41R3G4_9BACT</name>
<feature type="domain" description="AMP-binding enzyme C-terminal" evidence="4">
    <location>
        <begin position="416"/>
        <end position="491"/>
    </location>
</feature>
<dbReference type="SUPFAM" id="SSF56801">
    <property type="entry name" value="Acetyl-CoA synthetase-like"/>
    <property type="match status" value="1"/>
</dbReference>
<sequence>MKINIGYLLYKRAMLSPKLEALVVGDVRRSYRELNDRANRVANAMRAMGVDRGDRVAVLALNDPEYLELYFGLAKIGVVMVPMNYRLAPPEVAYIANDCGTQLLIFGKEFVPVAEAIRTQIPAKRFIGIMEDPPAWAQSYQTLMEAAPTDEPEHIGGDDDTLTILYTSGTTGRPKGAELTHNGYYHTSVDLKATLTDVGTRMLMPLPLFHIGALAPVPMCAHFGTTMIFQRAFEPAEFLNLIQTEHVSWFGSVPQVLMFLRSVPQFETFDWSTIKLALVYAAPVPVPLIEAFAEKGMEVRQLYGLTECTGPASVIDGEWAIRKAGSCGPPFFHTDIRVVDLDGKQVAPDAPGELLMRTTHLMKGYYNNPTATAQTIIDGWLHTGDIARMDADGFLYILDRKKDMIISGGENIYPAEVEGCLLGHPSIADIGVIGIPDAKWGEAVKAVVVLKKGESLTQEDLIDWCRDKLAKYKTPKQVVFTDQIPRTPTGKILKRILREQFA</sequence>
<dbReference type="EMBL" id="JALJRB010000008">
    <property type="protein sequence ID" value="MCJ8500688.1"/>
    <property type="molecule type" value="Genomic_DNA"/>
</dbReference>
<dbReference type="InterPro" id="IPR020845">
    <property type="entry name" value="AMP-binding_CS"/>
</dbReference>
<dbReference type="EC" id="6.2.1.3" evidence="5"/>
<dbReference type="FunFam" id="3.30.300.30:FF:000008">
    <property type="entry name" value="2,3-dihydroxybenzoate-AMP ligase"/>
    <property type="match status" value="1"/>
</dbReference>
<dbReference type="CDD" id="cd17631">
    <property type="entry name" value="FACL_FadD13-like"/>
    <property type="match status" value="1"/>
</dbReference>
<dbReference type="InterPro" id="IPR000873">
    <property type="entry name" value="AMP-dep_synth/lig_dom"/>
</dbReference>
<dbReference type="InterPro" id="IPR042099">
    <property type="entry name" value="ANL_N_sf"/>
</dbReference>